<comment type="caution">
    <text evidence="2">The sequence shown here is derived from an EMBL/GenBank/DDBJ whole genome shotgun (WGS) entry which is preliminary data.</text>
</comment>
<sequence>LSVNIGNLTGVCHCAVEDFFGRFLSTDRLPACDEDWLDLCEVDLFHVTGGEVVYDGLGDMTARRKALAYYPDAIWKKRIADWCMYVSGRESPYNLHRVSKREDDLTCTIYFGACIKRMMELCFMLNRQYAPYTKWLNVGFRRLPDYGAQLAPIIDETMSEPTWSRRVRLLIDANYVIADAIADLGLTGEVVRREFDDGLTDLTLYYSAARIYSELPRALRDPSFNQIEHWEKMARDVLFDTNDYLQGSPEHS</sequence>
<accession>X0S5B7</accession>
<dbReference type="AlphaFoldDB" id="X0S5B7"/>
<dbReference type="Pfam" id="PF13228">
    <property type="entry name" value="DUF4037"/>
    <property type="match status" value="1"/>
</dbReference>
<evidence type="ECO:0000313" key="2">
    <source>
        <dbReference type="EMBL" id="GAF76263.1"/>
    </source>
</evidence>
<gene>
    <name evidence="2" type="ORF">S01H1_05799</name>
</gene>
<protein>
    <recommendedName>
        <fullName evidence="1">DUF4037 domain-containing protein</fullName>
    </recommendedName>
</protein>
<feature type="non-terminal residue" evidence="2">
    <location>
        <position position="1"/>
    </location>
</feature>
<name>X0S5B7_9ZZZZ</name>
<evidence type="ECO:0000259" key="1">
    <source>
        <dbReference type="Pfam" id="PF13228"/>
    </source>
</evidence>
<feature type="domain" description="DUF4037" evidence="1">
    <location>
        <begin position="36"/>
        <end position="136"/>
    </location>
</feature>
<organism evidence="2">
    <name type="scientific">marine sediment metagenome</name>
    <dbReference type="NCBI Taxonomy" id="412755"/>
    <lineage>
        <taxon>unclassified sequences</taxon>
        <taxon>metagenomes</taxon>
        <taxon>ecological metagenomes</taxon>
    </lineage>
</organism>
<dbReference type="InterPro" id="IPR025117">
    <property type="entry name" value="DUF4037"/>
</dbReference>
<reference evidence="2" key="1">
    <citation type="journal article" date="2014" name="Front. Microbiol.">
        <title>High frequency of phylogenetically diverse reductive dehalogenase-homologous genes in deep subseafloor sedimentary metagenomes.</title>
        <authorList>
            <person name="Kawai M."/>
            <person name="Futagami T."/>
            <person name="Toyoda A."/>
            <person name="Takaki Y."/>
            <person name="Nishi S."/>
            <person name="Hori S."/>
            <person name="Arai W."/>
            <person name="Tsubouchi T."/>
            <person name="Morono Y."/>
            <person name="Uchiyama I."/>
            <person name="Ito T."/>
            <person name="Fujiyama A."/>
            <person name="Inagaki F."/>
            <person name="Takami H."/>
        </authorList>
    </citation>
    <scope>NUCLEOTIDE SEQUENCE</scope>
    <source>
        <strain evidence="2">Expedition CK06-06</strain>
    </source>
</reference>
<dbReference type="EMBL" id="BARS01003015">
    <property type="protein sequence ID" value="GAF76263.1"/>
    <property type="molecule type" value="Genomic_DNA"/>
</dbReference>
<proteinExistence type="predicted"/>